<dbReference type="KEGG" id="bacg:D2962_04235"/>
<evidence type="ECO:0000313" key="9">
    <source>
        <dbReference type="EMBL" id="AYO29917.1"/>
    </source>
</evidence>
<gene>
    <name evidence="6 9" type="primary">prfB</name>
    <name evidence="9" type="ORF">D2962_04235</name>
</gene>
<protein>
    <recommendedName>
        <fullName evidence="3 6">Peptide chain release factor 2</fullName>
        <shortName evidence="6">RF-2</shortName>
    </recommendedName>
</protein>
<keyword evidence="4 6" id="KW-0488">Methylation</keyword>
<dbReference type="HAMAP" id="MF_00094">
    <property type="entry name" value="Rel_fac_2"/>
    <property type="match status" value="1"/>
</dbReference>
<dbReference type="AlphaFoldDB" id="A0A3G2R4T5"/>
<dbReference type="Gene3D" id="3.30.160.20">
    <property type="match status" value="1"/>
</dbReference>
<evidence type="ECO:0000256" key="7">
    <source>
        <dbReference type="SAM" id="Coils"/>
    </source>
</evidence>
<keyword evidence="7" id="KW-0175">Coiled coil</keyword>
<comment type="PTM">
    <text evidence="6">Methylated by PrmC. Methylation increases the termination efficiency of RF2.</text>
</comment>
<dbReference type="GO" id="GO:0005737">
    <property type="term" value="C:cytoplasm"/>
    <property type="evidence" value="ECO:0007669"/>
    <property type="project" value="UniProtKB-SubCell"/>
</dbReference>
<dbReference type="SMART" id="SM00937">
    <property type="entry name" value="PCRF"/>
    <property type="match status" value="1"/>
</dbReference>
<dbReference type="Pfam" id="PF00472">
    <property type="entry name" value="RF-1"/>
    <property type="match status" value="1"/>
</dbReference>
<reference evidence="9 10" key="1">
    <citation type="submission" date="2018-10" db="EMBL/GenBank/DDBJ databases">
        <authorList>
            <person name="Zhang X."/>
        </authorList>
    </citation>
    <scope>NUCLEOTIDE SEQUENCE [LARGE SCALE GENOMIC DNA]</scope>
    <source>
        <strain evidence="9 10">SK-G1</strain>
    </source>
</reference>
<comment type="similarity">
    <text evidence="2 6">Belongs to the prokaryotic/mitochondrial release factor family.</text>
</comment>
<dbReference type="FunFam" id="3.30.160.20:FF:000010">
    <property type="entry name" value="Peptide chain release factor 2"/>
    <property type="match status" value="1"/>
</dbReference>
<evidence type="ECO:0000256" key="6">
    <source>
        <dbReference type="HAMAP-Rule" id="MF_00094"/>
    </source>
</evidence>
<organism evidence="9 10">
    <name type="scientific">Biomaibacter acetigenes</name>
    <dbReference type="NCBI Taxonomy" id="2316383"/>
    <lineage>
        <taxon>Bacteria</taxon>
        <taxon>Bacillati</taxon>
        <taxon>Bacillota</taxon>
        <taxon>Clostridia</taxon>
        <taxon>Thermosediminibacterales</taxon>
        <taxon>Tepidanaerobacteraceae</taxon>
        <taxon>Biomaibacter</taxon>
    </lineage>
</organism>
<dbReference type="InterPro" id="IPR004374">
    <property type="entry name" value="PrfB"/>
</dbReference>
<name>A0A3G2R4T5_9FIRM</name>
<dbReference type="Pfam" id="PF03462">
    <property type="entry name" value="PCRF"/>
    <property type="match status" value="1"/>
</dbReference>
<dbReference type="PANTHER" id="PTHR43116:SF3">
    <property type="entry name" value="CLASS I PEPTIDE CHAIN RELEASE FACTOR"/>
    <property type="match status" value="1"/>
</dbReference>
<sequence>MIEEYKVELESSRQILSELRDSLEIEKLHDEIKELEQKTLVPGFWDDQENAQKILQKLNGLKEKVEKFERLEHKLEDVETLIELYEESPDDELAEEIKQEVIALKNMLEKARLETLLSGKYDSNNAIVSLHAGAGGTEAQDWVQMLLRMYTRWAEGRGYKVTTLDILPGEEAGIKSVTILVEGLNAYGYLKSEKGVHRLVRISPFDAANRRHTSFASVDVMPEIDDDVEIEIKPEDLKIDTFRASGAGGQYVNKTESAVRITHIPTGIVVACQTERSQQSNRNTAMKLLKAKLFELHQEEQQKELDKLRGVQREIAWGSQIRSYVFHPYSLVKDHRTNVEVGNVQAVMDGEIDEFINAYLKLNIQTAYEK</sequence>
<dbReference type="NCBIfam" id="TIGR00020">
    <property type="entry name" value="prfB"/>
    <property type="match status" value="1"/>
</dbReference>
<comment type="subcellular location">
    <subcellularLocation>
        <location evidence="6">Cytoplasm</location>
    </subcellularLocation>
</comment>
<dbReference type="PROSITE" id="PS00745">
    <property type="entry name" value="RF_PROK_I"/>
    <property type="match status" value="1"/>
</dbReference>
<dbReference type="GO" id="GO:0016149">
    <property type="term" value="F:translation release factor activity, codon specific"/>
    <property type="evidence" value="ECO:0007669"/>
    <property type="project" value="UniProtKB-UniRule"/>
</dbReference>
<evidence type="ECO:0000256" key="2">
    <source>
        <dbReference type="ARBA" id="ARBA00010835"/>
    </source>
</evidence>
<evidence type="ECO:0000256" key="5">
    <source>
        <dbReference type="ARBA" id="ARBA00022917"/>
    </source>
</evidence>
<dbReference type="InterPro" id="IPR045853">
    <property type="entry name" value="Pep_chain_release_fac_I_sf"/>
</dbReference>
<keyword evidence="5 6" id="KW-0648">Protein biosynthesis</keyword>
<dbReference type="InterPro" id="IPR000352">
    <property type="entry name" value="Pep_chain_release_fac_I"/>
</dbReference>
<comment type="function">
    <text evidence="1 6">Peptide chain release factor 2 directs the termination of translation in response to the peptide chain termination codons UGA and UAA.</text>
</comment>
<keyword evidence="6" id="KW-0963">Cytoplasm</keyword>
<dbReference type="Gene3D" id="3.30.70.1660">
    <property type="match status" value="1"/>
</dbReference>
<feature type="coiled-coil region" evidence="7">
    <location>
        <begin position="2"/>
        <end position="114"/>
    </location>
</feature>
<feature type="modified residue" description="N5-methylglutamine" evidence="6">
    <location>
        <position position="250"/>
    </location>
</feature>
<dbReference type="RefSeq" id="WP_120765290.1">
    <property type="nucleotide sequence ID" value="NZ_CP033169.1"/>
</dbReference>
<evidence type="ECO:0000256" key="3">
    <source>
        <dbReference type="ARBA" id="ARBA00019192"/>
    </source>
</evidence>
<proteinExistence type="inferred from homology"/>
<evidence type="ECO:0000256" key="1">
    <source>
        <dbReference type="ARBA" id="ARBA00002613"/>
    </source>
</evidence>
<dbReference type="InterPro" id="IPR005139">
    <property type="entry name" value="PCRF"/>
</dbReference>
<dbReference type="Gene3D" id="1.20.58.410">
    <property type="entry name" value="Release factor"/>
    <property type="match status" value="1"/>
</dbReference>
<dbReference type="Proteomes" id="UP000280960">
    <property type="component" value="Chromosome"/>
</dbReference>
<feature type="domain" description="Prokaryotic-type class I peptide chain release factors" evidence="8">
    <location>
        <begin position="243"/>
        <end position="259"/>
    </location>
</feature>
<evidence type="ECO:0000313" key="10">
    <source>
        <dbReference type="Proteomes" id="UP000280960"/>
    </source>
</evidence>
<dbReference type="SUPFAM" id="SSF75620">
    <property type="entry name" value="Release factor"/>
    <property type="match status" value="1"/>
</dbReference>
<evidence type="ECO:0000259" key="8">
    <source>
        <dbReference type="PROSITE" id="PS00745"/>
    </source>
</evidence>
<dbReference type="EMBL" id="CP033169">
    <property type="protein sequence ID" value="AYO29917.1"/>
    <property type="molecule type" value="Genomic_DNA"/>
</dbReference>
<keyword evidence="10" id="KW-1185">Reference proteome</keyword>
<dbReference type="PANTHER" id="PTHR43116">
    <property type="entry name" value="PEPTIDE CHAIN RELEASE FACTOR 2"/>
    <property type="match status" value="1"/>
</dbReference>
<accession>A0A3G2R4T5</accession>
<evidence type="ECO:0000256" key="4">
    <source>
        <dbReference type="ARBA" id="ARBA00022481"/>
    </source>
</evidence>